<name>A0A4Z2EHN7_9TELE</name>
<protein>
    <submittedName>
        <fullName evidence="2">Uncharacterized protein</fullName>
    </submittedName>
</protein>
<reference evidence="2 3" key="1">
    <citation type="submission" date="2019-03" db="EMBL/GenBank/DDBJ databases">
        <title>First draft genome of Liparis tanakae, snailfish: a comprehensive survey of snailfish specific genes.</title>
        <authorList>
            <person name="Kim W."/>
            <person name="Song I."/>
            <person name="Jeong J.-H."/>
            <person name="Kim D."/>
            <person name="Kim S."/>
            <person name="Ryu S."/>
            <person name="Song J.Y."/>
            <person name="Lee S.K."/>
        </authorList>
    </citation>
    <scope>NUCLEOTIDE SEQUENCE [LARGE SCALE GENOMIC DNA]</scope>
    <source>
        <tissue evidence="2">Muscle</tissue>
    </source>
</reference>
<evidence type="ECO:0000313" key="3">
    <source>
        <dbReference type="Proteomes" id="UP000314294"/>
    </source>
</evidence>
<comment type="caution">
    <text evidence="2">The sequence shown here is derived from an EMBL/GenBank/DDBJ whole genome shotgun (WGS) entry which is preliminary data.</text>
</comment>
<feature type="compositionally biased region" description="Acidic residues" evidence="1">
    <location>
        <begin position="47"/>
        <end position="56"/>
    </location>
</feature>
<organism evidence="2 3">
    <name type="scientific">Liparis tanakae</name>
    <name type="common">Tanaka's snailfish</name>
    <dbReference type="NCBI Taxonomy" id="230148"/>
    <lineage>
        <taxon>Eukaryota</taxon>
        <taxon>Metazoa</taxon>
        <taxon>Chordata</taxon>
        <taxon>Craniata</taxon>
        <taxon>Vertebrata</taxon>
        <taxon>Euteleostomi</taxon>
        <taxon>Actinopterygii</taxon>
        <taxon>Neopterygii</taxon>
        <taxon>Teleostei</taxon>
        <taxon>Neoteleostei</taxon>
        <taxon>Acanthomorphata</taxon>
        <taxon>Eupercaria</taxon>
        <taxon>Perciformes</taxon>
        <taxon>Cottioidei</taxon>
        <taxon>Cottales</taxon>
        <taxon>Liparidae</taxon>
        <taxon>Liparis</taxon>
    </lineage>
</organism>
<evidence type="ECO:0000313" key="2">
    <source>
        <dbReference type="EMBL" id="TNN27842.1"/>
    </source>
</evidence>
<accession>A0A4Z2EHN7</accession>
<feature type="region of interest" description="Disordered" evidence="1">
    <location>
        <begin position="36"/>
        <end position="58"/>
    </location>
</feature>
<gene>
    <name evidence="2" type="ORF">EYF80_062012</name>
</gene>
<evidence type="ECO:0000256" key="1">
    <source>
        <dbReference type="SAM" id="MobiDB-lite"/>
    </source>
</evidence>
<dbReference type="EMBL" id="SRLO01007663">
    <property type="protein sequence ID" value="TNN27842.1"/>
    <property type="molecule type" value="Genomic_DNA"/>
</dbReference>
<sequence length="109" mass="12534">MDPSRYSDVNSWFSPGSDLFSTPLQTEPCDQSVFKRFDSSSSPRLPEEEEEEEDVTTDTTCSAPVVLLHGTTLTRRFVRDFDVFGKFELHSDPMQTEERSIQMCLLFLE</sequence>
<keyword evidence="3" id="KW-1185">Reference proteome</keyword>
<dbReference type="AlphaFoldDB" id="A0A4Z2EHN7"/>
<dbReference type="Proteomes" id="UP000314294">
    <property type="component" value="Unassembled WGS sequence"/>
</dbReference>
<proteinExistence type="predicted"/>